<dbReference type="SUPFAM" id="SSF53850">
    <property type="entry name" value="Periplasmic binding protein-like II"/>
    <property type="match status" value="1"/>
</dbReference>
<dbReference type="GO" id="GO:0043565">
    <property type="term" value="F:sequence-specific DNA binding"/>
    <property type="evidence" value="ECO:0007669"/>
    <property type="project" value="TreeGrafter"/>
</dbReference>
<dbReference type="Pfam" id="PF03466">
    <property type="entry name" value="LysR_substrate"/>
    <property type="match status" value="1"/>
</dbReference>
<dbReference type="PANTHER" id="PTHR30537:SF30">
    <property type="entry name" value="TRANSCRIPTIONAL REGULATOR-RELATED"/>
    <property type="match status" value="1"/>
</dbReference>
<dbReference type="GO" id="GO:0006351">
    <property type="term" value="P:DNA-templated transcription"/>
    <property type="evidence" value="ECO:0007669"/>
    <property type="project" value="TreeGrafter"/>
</dbReference>
<feature type="domain" description="LysR substrate-binding" evidence="2">
    <location>
        <begin position="2"/>
        <end position="133"/>
    </location>
</feature>
<comment type="caution">
    <text evidence="3">The sequence shown here is derived from an EMBL/GenBank/DDBJ whole genome shotgun (WGS) entry which is preliminary data.</text>
</comment>
<dbReference type="Proteomes" id="UP001155500">
    <property type="component" value="Unassembled WGS sequence"/>
</dbReference>
<accession>A0A9X4SID5</accession>
<dbReference type="Gene3D" id="3.40.190.290">
    <property type="match status" value="1"/>
</dbReference>
<evidence type="ECO:0000259" key="2">
    <source>
        <dbReference type="Pfam" id="PF03466"/>
    </source>
</evidence>
<comment type="similarity">
    <text evidence="1">Belongs to the LysR transcriptional regulatory family.</text>
</comment>
<gene>
    <name evidence="3" type="ORF">A6A20_07885</name>
</gene>
<evidence type="ECO:0000313" key="3">
    <source>
        <dbReference type="EMBL" id="MDG6895542.1"/>
    </source>
</evidence>
<protein>
    <recommendedName>
        <fullName evidence="2">LysR substrate-binding domain-containing protein</fullName>
    </recommendedName>
</protein>
<evidence type="ECO:0000313" key="4">
    <source>
        <dbReference type="Proteomes" id="UP001155500"/>
    </source>
</evidence>
<proteinExistence type="inferred from homology"/>
<dbReference type="AlphaFoldDB" id="A0A9X4SID5"/>
<dbReference type="EMBL" id="LWID01000001">
    <property type="protein sequence ID" value="MDG6895542.1"/>
    <property type="molecule type" value="Genomic_DNA"/>
</dbReference>
<name>A0A9X4SID5_9PAST</name>
<evidence type="ECO:0000256" key="1">
    <source>
        <dbReference type="ARBA" id="ARBA00009437"/>
    </source>
</evidence>
<dbReference type="PANTHER" id="PTHR30537">
    <property type="entry name" value="HTH-TYPE TRANSCRIPTIONAL REGULATOR"/>
    <property type="match status" value="1"/>
</dbReference>
<reference evidence="3" key="1">
    <citation type="submission" date="2016-03" db="EMBL/GenBank/DDBJ databases">
        <title>Co-evolution between Pasteurellaceae and their hosts.</title>
        <authorList>
            <person name="Hansen M.J."/>
            <person name="Bojesen A.M."/>
            <person name="Planet P."/>
        </authorList>
    </citation>
    <scope>NUCLEOTIDE SEQUENCE</scope>
    <source>
        <strain evidence="3">146/S8/89</strain>
    </source>
</reference>
<dbReference type="InterPro" id="IPR058163">
    <property type="entry name" value="LysR-type_TF_proteobact-type"/>
</dbReference>
<keyword evidence="4" id="KW-1185">Reference proteome</keyword>
<organism evidence="3 4">
    <name type="scientific">Volucribacter amazonae</name>
    <dbReference type="NCBI Taxonomy" id="256731"/>
    <lineage>
        <taxon>Bacteria</taxon>
        <taxon>Pseudomonadati</taxon>
        <taxon>Pseudomonadota</taxon>
        <taxon>Gammaproteobacteria</taxon>
        <taxon>Pasteurellales</taxon>
        <taxon>Pasteurellaceae</taxon>
        <taxon>Volucribacter</taxon>
    </lineage>
</organism>
<dbReference type="GO" id="GO:0003700">
    <property type="term" value="F:DNA-binding transcription factor activity"/>
    <property type="evidence" value="ECO:0007669"/>
    <property type="project" value="TreeGrafter"/>
</dbReference>
<sequence>MIARYLASWQLVLCASPHYLQQHPINNLQELAQHDWIVSKDSVWQTLFQHTALSDIPCHRVLHCPLLLACRTLALAGQGITLQLAGEIAPYLQSGELVAVLPEISLPRYNLYAVTRQRQLPAKVSAVLGLLKDCFQEA</sequence>
<dbReference type="InterPro" id="IPR005119">
    <property type="entry name" value="LysR_subst-bd"/>
</dbReference>